<comment type="caution">
    <text evidence="2">The sequence shown here is derived from an EMBL/GenBank/DDBJ whole genome shotgun (WGS) entry which is preliminary data.</text>
</comment>
<keyword evidence="3" id="KW-1185">Reference proteome</keyword>
<proteinExistence type="predicted"/>
<accession>A0A0R1P492</accession>
<organism evidence="2 3">
    <name type="scientific">Limosilactobacillus frumenti DSM 13145</name>
    <dbReference type="NCBI Taxonomy" id="1423746"/>
    <lineage>
        <taxon>Bacteria</taxon>
        <taxon>Bacillati</taxon>
        <taxon>Bacillota</taxon>
        <taxon>Bacilli</taxon>
        <taxon>Lactobacillales</taxon>
        <taxon>Lactobacillaceae</taxon>
        <taxon>Limosilactobacillus</taxon>
    </lineage>
</organism>
<keyword evidence="1" id="KW-0472">Membrane</keyword>
<feature type="transmembrane region" description="Helical" evidence="1">
    <location>
        <begin position="31"/>
        <end position="52"/>
    </location>
</feature>
<name>A0A0R1P492_9LACO</name>
<keyword evidence="1" id="KW-1133">Transmembrane helix</keyword>
<evidence type="ECO:0000256" key="1">
    <source>
        <dbReference type="SAM" id="Phobius"/>
    </source>
</evidence>
<evidence type="ECO:0000313" key="2">
    <source>
        <dbReference type="EMBL" id="KRL27456.1"/>
    </source>
</evidence>
<reference evidence="2 3" key="1">
    <citation type="journal article" date="2015" name="Genome Announc.">
        <title>Expanding the biotechnology potential of lactobacilli through comparative genomics of 213 strains and associated genera.</title>
        <authorList>
            <person name="Sun Z."/>
            <person name="Harris H.M."/>
            <person name="McCann A."/>
            <person name="Guo C."/>
            <person name="Argimon S."/>
            <person name="Zhang W."/>
            <person name="Yang X."/>
            <person name="Jeffery I.B."/>
            <person name="Cooney J.C."/>
            <person name="Kagawa T.F."/>
            <person name="Liu W."/>
            <person name="Song Y."/>
            <person name="Salvetti E."/>
            <person name="Wrobel A."/>
            <person name="Rasinkangas P."/>
            <person name="Parkhill J."/>
            <person name="Rea M.C."/>
            <person name="O'Sullivan O."/>
            <person name="Ritari J."/>
            <person name="Douillard F.P."/>
            <person name="Paul Ross R."/>
            <person name="Yang R."/>
            <person name="Briner A.E."/>
            <person name="Felis G.E."/>
            <person name="de Vos W.M."/>
            <person name="Barrangou R."/>
            <person name="Klaenhammer T.R."/>
            <person name="Caufield P.W."/>
            <person name="Cui Y."/>
            <person name="Zhang H."/>
            <person name="O'Toole P.W."/>
        </authorList>
    </citation>
    <scope>NUCLEOTIDE SEQUENCE [LARGE SCALE GENOMIC DNA]</scope>
    <source>
        <strain evidence="2 3">DSM 13145</strain>
    </source>
</reference>
<protein>
    <submittedName>
        <fullName evidence="2">Uncharacterized protein</fullName>
    </submittedName>
</protein>
<evidence type="ECO:0000313" key="3">
    <source>
        <dbReference type="Proteomes" id="UP000051445"/>
    </source>
</evidence>
<feature type="transmembrane region" description="Helical" evidence="1">
    <location>
        <begin position="58"/>
        <end position="80"/>
    </location>
</feature>
<sequence>MCFTSISDLREHGCFSKLIEKNGDNVMKADMILKIIIPPVIIFAVLIWLTIAKVLTGWWLYIVWILGFIVANVIVTRITARWSIQRQRAKRLAEEKKDHHNE</sequence>
<dbReference type="PATRIC" id="fig|1423746.3.peg.1240"/>
<dbReference type="AlphaFoldDB" id="A0A0R1P492"/>
<keyword evidence="1" id="KW-0812">Transmembrane</keyword>
<dbReference type="STRING" id="1423746.FD27_GL001219"/>
<dbReference type="EMBL" id="AZER01000016">
    <property type="protein sequence ID" value="KRL27456.1"/>
    <property type="molecule type" value="Genomic_DNA"/>
</dbReference>
<dbReference type="Proteomes" id="UP000051445">
    <property type="component" value="Unassembled WGS sequence"/>
</dbReference>
<gene>
    <name evidence="2" type="ORF">FD27_GL001219</name>
</gene>